<dbReference type="Pfam" id="PF01850">
    <property type="entry name" value="PIN"/>
    <property type="match status" value="1"/>
</dbReference>
<dbReference type="InterPro" id="IPR029060">
    <property type="entry name" value="PIN-like_dom_sf"/>
</dbReference>
<evidence type="ECO:0000256" key="1">
    <source>
        <dbReference type="ARBA" id="ARBA00001946"/>
    </source>
</evidence>
<dbReference type="HAMAP" id="MF_00265">
    <property type="entry name" value="VapC_Nob1"/>
    <property type="match status" value="1"/>
</dbReference>
<comment type="caution">
    <text evidence="10">The sequence shown here is derived from an EMBL/GenBank/DDBJ whole genome shotgun (WGS) entry which is preliminary data.</text>
</comment>
<name>A0ABS5ZZA7_9PROT</name>
<feature type="domain" description="PIN" evidence="9">
    <location>
        <begin position="7"/>
        <end position="128"/>
    </location>
</feature>
<evidence type="ECO:0000313" key="11">
    <source>
        <dbReference type="Proteomes" id="UP000755654"/>
    </source>
</evidence>
<keyword evidence="4 8" id="KW-0479">Metal-binding</keyword>
<dbReference type="CDD" id="cd18748">
    <property type="entry name" value="PIN_VapC4-5_FitB-like"/>
    <property type="match status" value="1"/>
</dbReference>
<evidence type="ECO:0000259" key="9">
    <source>
        <dbReference type="Pfam" id="PF01850"/>
    </source>
</evidence>
<dbReference type="InterPro" id="IPR050556">
    <property type="entry name" value="Type_II_TA_system_RNase"/>
</dbReference>
<dbReference type="EC" id="3.1.-.-" evidence="8"/>
<keyword evidence="5 8" id="KW-0378">Hydrolase</keyword>
<evidence type="ECO:0000256" key="2">
    <source>
        <dbReference type="ARBA" id="ARBA00022649"/>
    </source>
</evidence>
<protein>
    <recommendedName>
        <fullName evidence="8">Ribonuclease VapC</fullName>
        <shortName evidence="8">RNase VapC</shortName>
        <ecNumber evidence="8">3.1.-.-</ecNumber>
    </recommendedName>
    <alternativeName>
        <fullName evidence="8">Toxin VapC</fullName>
    </alternativeName>
</protein>
<evidence type="ECO:0000313" key="10">
    <source>
        <dbReference type="EMBL" id="MBU2760562.1"/>
    </source>
</evidence>
<dbReference type="InterPro" id="IPR022907">
    <property type="entry name" value="VapC_family"/>
</dbReference>
<evidence type="ECO:0000256" key="6">
    <source>
        <dbReference type="ARBA" id="ARBA00022842"/>
    </source>
</evidence>
<evidence type="ECO:0000256" key="5">
    <source>
        <dbReference type="ARBA" id="ARBA00022801"/>
    </source>
</evidence>
<comment type="function">
    <text evidence="8">Toxic component of a toxin-antitoxin (TA) system. An RNase.</text>
</comment>
<dbReference type="Gene3D" id="3.40.50.1010">
    <property type="entry name" value="5'-nuclease"/>
    <property type="match status" value="1"/>
</dbReference>
<gene>
    <name evidence="8" type="primary">vapC</name>
    <name evidence="10" type="ORF">HAP95_10455</name>
</gene>
<reference evidence="10 11" key="1">
    <citation type="journal article" date="2021" name="ISME J.">
        <title>Genomic evolution of the class Acidithiobacillia: deep-branching Proteobacteria living in extreme acidic conditions.</title>
        <authorList>
            <person name="Moya-Beltran A."/>
            <person name="Beard S."/>
            <person name="Rojas-Villalobos C."/>
            <person name="Issotta F."/>
            <person name="Gallardo Y."/>
            <person name="Ulloa R."/>
            <person name="Giaveno A."/>
            <person name="Degli Esposti M."/>
            <person name="Johnson D.B."/>
            <person name="Quatrini R."/>
        </authorList>
    </citation>
    <scope>NUCLEOTIDE SEQUENCE [LARGE SCALE GENOMIC DNA]</scope>
    <source>
        <strain evidence="10 11">RW2</strain>
    </source>
</reference>
<keyword evidence="11" id="KW-1185">Reference proteome</keyword>
<evidence type="ECO:0000256" key="7">
    <source>
        <dbReference type="ARBA" id="ARBA00038093"/>
    </source>
</evidence>
<dbReference type="Proteomes" id="UP000755654">
    <property type="component" value="Unassembled WGS sequence"/>
</dbReference>
<organism evidence="10 11">
    <name type="scientific">Acidithiobacillus sulfurivorans</name>
    <dbReference type="NCBI Taxonomy" id="1958756"/>
    <lineage>
        <taxon>Bacteria</taxon>
        <taxon>Pseudomonadati</taxon>
        <taxon>Pseudomonadota</taxon>
        <taxon>Acidithiobacillia</taxon>
        <taxon>Acidithiobacillales</taxon>
        <taxon>Acidithiobacillaceae</taxon>
        <taxon>Acidithiobacillus</taxon>
    </lineage>
</organism>
<accession>A0ABS5ZZA7</accession>
<evidence type="ECO:0000256" key="8">
    <source>
        <dbReference type="HAMAP-Rule" id="MF_00265"/>
    </source>
</evidence>
<keyword evidence="8" id="KW-0800">Toxin</keyword>
<sequence length="137" mass="14714">MSSAARYLLDTNIISDLVRQPQGTIAKAITEIGEDAVFTSIIVACELRYGVAKKGSSRLTAQVEAILSALEIAPFDAPADEFYAQIRNQLTQSGALIGPNDLLIAAHALALDAVLVTANESEFSRVRGLRVQNWLSI</sequence>
<dbReference type="EMBL" id="JAAOMP010000121">
    <property type="protein sequence ID" value="MBU2760562.1"/>
    <property type="molecule type" value="Genomic_DNA"/>
</dbReference>
<keyword evidence="3 8" id="KW-0540">Nuclease</keyword>
<keyword evidence="6 8" id="KW-0460">Magnesium</keyword>
<feature type="binding site" evidence="8">
    <location>
        <position position="10"/>
    </location>
    <ligand>
        <name>Mg(2+)</name>
        <dbReference type="ChEBI" id="CHEBI:18420"/>
    </ligand>
</feature>
<dbReference type="PANTHER" id="PTHR33653:SF1">
    <property type="entry name" value="RIBONUCLEASE VAPC2"/>
    <property type="match status" value="1"/>
</dbReference>
<evidence type="ECO:0000256" key="3">
    <source>
        <dbReference type="ARBA" id="ARBA00022722"/>
    </source>
</evidence>
<proteinExistence type="inferred from homology"/>
<keyword evidence="2 8" id="KW-1277">Toxin-antitoxin system</keyword>
<dbReference type="RefSeq" id="WP_215884161.1">
    <property type="nucleotide sequence ID" value="NZ_JAAOMP010000121.1"/>
</dbReference>
<dbReference type="InterPro" id="IPR002716">
    <property type="entry name" value="PIN_dom"/>
</dbReference>
<evidence type="ECO:0000256" key="4">
    <source>
        <dbReference type="ARBA" id="ARBA00022723"/>
    </source>
</evidence>
<dbReference type="PANTHER" id="PTHR33653">
    <property type="entry name" value="RIBONUCLEASE VAPC2"/>
    <property type="match status" value="1"/>
</dbReference>
<comment type="similarity">
    <text evidence="7 8">Belongs to the PINc/VapC protein family.</text>
</comment>
<comment type="cofactor">
    <cofactor evidence="1 8">
        <name>Mg(2+)</name>
        <dbReference type="ChEBI" id="CHEBI:18420"/>
    </cofactor>
</comment>
<feature type="binding site" evidence="8">
    <location>
        <position position="101"/>
    </location>
    <ligand>
        <name>Mg(2+)</name>
        <dbReference type="ChEBI" id="CHEBI:18420"/>
    </ligand>
</feature>
<dbReference type="SUPFAM" id="SSF88723">
    <property type="entry name" value="PIN domain-like"/>
    <property type="match status" value="1"/>
</dbReference>